<reference evidence="3" key="1">
    <citation type="submission" date="2025-08" db="UniProtKB">
        <authorList>
            <consortium name="RefSeq"/>
        </authorList>
    </citation>
    <scope>IDENTIFICATION</scope>
    <source>
        <tissue evidence="3">Whole larval tissue</tissue>
    </source>
</reference>
<feature type="region of interest" description="Disordered" evidence="1">
    <location>
        <begin position="565"/>
        <end position="664"/>
    </location>
</feature>
<dbReference type="Proteomes" id="UP000829999">
    <property type="component" value="Chromosome 24"/>
</dbReference>
<dbReference type="AlphaFoldDB" id="A0A9R0E5F4"/>
<feature type="compositionally biased region" description="Polar residues" evidence="1">
    <location>
        <begin position="606"/>
        <end position="618"/>
    </location>
</feature>
<dbReference type="OrthoDB" id="7469032at2759"/>
<feature type="compositionally biased region" description="Polar residues" evidence="1">
    <location>
        <begin position="200"/>
        <end position="211"/>
    </location>
</feature>
<feature type="compositionally biased region" description="Polar residues" evidence="1">
    <location>
        <begin position="404"/>
        <end position="422"/>
    </location>
</feature>
<feature type="compositionally biased region" description="Basic and acidic residues" evidence="1">
    <location>
        <begin position="423"/>
        <end position="436"/>
    </location>
</feature>
<proteinExistence type="predicted"/>
<dbReference type="RefSeq" id="XP_050559314.1">
    <property type="nucleotide sequence ID" value="XM_050703357.1"/>
</dbReference>
<feature type="compositionally biased region" description="Basic and acidic residues" evidence="1">
    <location>
        <begin position="285"/>
        <end position="297"/>
    </location>
</feature>
<keyword evidence="2" id="KW-1185">Reference proteome</keyword>
<evidence type="ECO:0000313" key="3">
    <source>
        <dbReference type="RefSeq" id="XP_050559314.1"/>
    </source>
</evidence>
<organism evidence="2 3">
    <name type="scientific">Spodoptera frugiperda</name>
    <name type="common">Fall armyworm</name>
    <dbReference type="NCBI Taxonomy" id="7108"/>
    <lineage>
        <taxon>Eukaryota</taxon>
        <taxon>Metazoa</taxon>
        <taxon>Ecdysozoa</taxon>
        <taxon>Arthropoda</taxon>
        <taxon>Hexapoda</taxon>
        <taxon>Insecta</taxon>
        <taxon>Pterygota</taxon>
        <taxon>Neoptera</taxon>
        <taxon>Endopterygota</taxon>
        <taxon>Lepidoptera</taxon>
        <taxon>Glossata</taxon>
        <taxon>Ditrysia</taxon>
        <taxon>Noctuoidea</taxon>
        <taxon>Noctuidae</taxon>
        <taxon>Amphipyrinae</taxon>
        <taxon>Spodoptera</taxon>
    </lineage>
</organism>
<feature type="region of interest" description="Disordered" evidence="1">
    <location>
        <begin position="247"/>
        <end position="329"/>
    </location>
</feature>
<accession>A0A9R0E5F4</accession>
<gene>
    <name evidence="3" type="primary">LOC118278696</name>
</gene>
<dbReference type="GeneID" id="118278696"/>
<sequence>MNIYYAHCAVLIKIAEFNLKMSRSYCRYDEDWQRRKSILIRSLFHDLPILSPVTEEPDDSFPPVRSYEPLEEPQRPYSPLPPLIIERVPKINKHDEPEEYYKKLLVKIKRIYRRLFILNRNLSSDEEFFNDSYMTDDDDDLNISLANKNENNHDLNSPDNPIAANTNDHGLDSHIIDDINDPVDQPEEFNVLDDNKDDSQNQVNDNTNSNEDNVRKSSDSNVSNGYRADSESIDTVIVDILNYTKSTDGEASTNTKEDSKASKDLEEESESIGSEGEDESNTDNNEERLSANEKASDNESSSTTKEDYSEELIVEEEVNVSSTSNQETNENFITARRNKSIIGNIQEVNEQEMIGEESDDKSITNQGVKTKSSSNTEENILESHQQEELIEIRIEEEIRDKSSKSIPITEESNVSHQEGSNTLRKEKQNRFEDLNKSRMNIKIANEEETDNSSTSDEEWDGEESLEVEISVELSASALEEIENAQELEGEGRRIAVVSPEIMDDDAVEVVSDIGSHYRQITTVAMVHAAVSPDLHDIESQVYEGSPKSIILPVRRMKRTAAQAVLDRREESVGNGGNKEPRAAATTNSNGESSENIEEMRSHTRKLSQATNPEISQESVSEKNNEFIRSSHDVTDVTTSSQDGGNFNISKRKTSDDLGPKIPDPPSPPLCLKLFVVNPCRRCRIRPVTISMPYGGKIMAEI</sequence>
<feature type="compositionally biased region" description="Basic and acidic residues" evidence="1">
    <location>
        <begin position="255"/>
        <end position="264"/>
    </location>
</feature>
<feature type="compositionally biased region" description="Polar residues" evidence="1">
    <location>
        <begin position="363"/>
        <end position="378"/>
    </location>
</feature>
<feature type="region of interest" description="Disordered" evidence="1">
    <location>
        <begin position="354"/>
        <end position="387"/>
    </location>
</feature>
<evidence type="ECO:0000256" key="1">
    <source>
        <dbReference type="SAM" id="MobiDB-lite"/>
    </source>
</evidence>
<feature type="compositionally biased region" description="Acidic residues" evidence="1">
    <location>
        <begin position="446"/>
        <end position="465"/>
    </location>
</feature>
<feature type="compositionally biased region" description="Acidic residues" evidence="1">
    <location>
        <begin position="308"/>
        <end position="318"/>
    </location>
</feature>
<protein>
    <submittedName>
        <fullName evidence="3">Protein PFC0760c-like</fullName>
    </submittedName>
</protein>
<feature type="compositionally biased region" description="Basic and acidic residues" evidence="1">
    <location>
        <begin position="619"/>
        <end position="634"/>
    </location>
</feature>
<feature type="region of interest" description="Disordered" evidence="1">
    <location>
        <begin position="147"/>
        <end position="228"/>
    </location>
</feature>
<feature type="compositionally biased region" description="Polar residues" evidence="1">
    <location>
        <begin position="319"/>
        <end position="329"/>
    </location>
</feature>
<evidence type="ECO:0000313" key="2">
    <source>
        <dbReference type="Proteomes" id="UP000829999"/>
    </source>
</evidence>
<feature type="compositionally biased region" description="Acidic residues" evidence="1">
    <location>
        <begin position="178"/>
        <end position="191"/>
    </location>
</feature>
<name>A0A9R0E5F4_SPOFR</name>
<feature type="region of interest" description="Disordered" evidence="1">
    <location>
        <begin position="401"/>
        <end position="465"/>
    </location>
</feature>
<feature type="compositionally biased region" description="Acidic residues" evidence="1">
    <location>
        <begin position="265"/>
        <end position="281"/>
    </location>
</feature>
<feature type="compositionally biased region" description="Polar residues" evidence="1">
    <location>
        <begin position="147"/>
        <end position="168"/>
    </location>
</feature>